<evidence type="ECO:0000313" key="10">
    <source>
        <dbReference type="Proteomes" id="UP001595526"/>
    </source>
</evidence>
<feature type="transmembrane region" description="Helical" evidence="7">
    <location>
        <begin position="221"/>
        <end position="241"/>
    </location>
</feature>
<evidence type="ECO:0000256" key="7">
    <source>
        <dbReference type="SAM" id="Phobius"/>
    </source>
</evidence>
<evidence type="ECO:0000256" key="1">
    <source>
        <dbReference type="ARBA" id="ARBA00004651"/>
    </source>
</evidence>
<dbReference type="RefSeq" id="WP_379021760.1">
    <property type="nucleotide sequence ID" value="NZ_JBHRTA010000030.1"/>
</dbReference>
<evidence type="ECO:0000256" key="4">
    <source>
        <dbReference type="ARBA" id="ARBA00022692"/>
    </source>
</evidence>
<keyword evidence="2" id="KW-0813">Transport</keyword>
<protein>
    <submittedName>
        <fullName evidence="9">MFS transporter</fullName>
    </submittedName>
</protein>
<dbReference type="InterPro" id="IPR020846">
    <property type="entry name" value="MFS_dom"/>
</dbReference>
<feature type="transmembrane region" description="Helical" evidence="7">
    <location>
        <begin position="171"/>
        <end position="192"/>
    </location>
</feature>
<feature type="transmembrane region" description="Helical" evidence="7">
    <location>
        <begin position="379"/>
        <end position="398"/>
    </location>
</feature>
<feature type="transmembrane region" description="Helical" evidence="7">
    <location>
        <begin position="261"/>
        <end position="280"/>
    </location>
</feature>
<keyword evidence="5 7" id="KW-1133">Transmembrane helix</keyword>
<proteinExistence type="predicted"/>
<feature type="domain" description="Major facilitator superfamily (MFS) profile" evidence="8">
    <location>
        <begin position="18"/>
        <end position="401"/>
    </location>
</feature>
<evidence type="ECO:0000259" key="8">
    <source>
        <dbReference type="PROSITE" id="PS50850"/>
    </source>
</evidence>
<feature type="transmembrane region" description="Helical" evidence="7">
    <location>
        <begin position="95"/>
        <end position="115"/>
    </location>
</feature>
<feature type="transmembrane region" description="Helical" evidence="7">
    <location>
        <begin position="287"/>
        <end position="307"/>
    </location>
</feature>
<evidence type="ECO:0000313" key="9">
    <source>
        <dbReference type="EMBL" id="MFC3197761.1"/>
    </source>
</evidence>
<comment type="subcellular location">
    <subcellularLocation>
        <location evidence="1">Cell membrane</location>
        <topology evidence="1">Multi-pass membrane protein</topology>
    </subcellularLocation>
</comment>
<dbReference type="Proteomes" id="UP001595526">
    <property type="component" value="Unassembled WGS sequence"/>
</dbReference>
<feature type="transmembrane region" description="Helical" evidence="7">
    <location>
        <begin position="313"/>
        <end position="337"/>
    </location>
</feature>
<sequence>MKELIRIYIDSYRGLSRPAWMLALVMLVNRTGAMVLPFLGIYMTQALNFSIREAGVVLACFGLGAVTGSWLGGWLTDRFGNFWVQTLSLLASVPFFIAIPLFTSAEGLAVMIYVLSVATESFRPANSVSVARYARPENITRAFSLNRMAINLGFSVGPALGGFLASISYNWIFYGNAMAAFIAALVFIFFFAKRKGTVRSTLAQEKDDKVSPNPVSPYRDWLFLVFSLLCCVYAICFFQLLSTLPLFYQHGHGLNERQVGIILGFSGFVVVVFEMLLVHIAERRLSYAGSIFIGTVLCAVSFAMLPIPTGHWVLYASIFMLSISEILAMPFMASVAVQRASKQTQGAYMGLNALAFSAAHVFSPFLGTSVADRYGFNTLWLGTAVALMAAAAGLYVVVKRM</sequence>
<name>A0ABV7JIB0_9SPHI</name>
<dbReference type="InterPro" id="IPR050171">
    <property type="entry name" value="MFS_Transporters"/>
</dbReference>
<dbReference type="SUPFAM" id="SSF103473">
    <property type="entry name" value="MFS general substrate transporter"/>
    <property type="match status" value="1"/>
</dbReference>
<feature type="transmembrane region" description="Helical" evidence="7">
    <location>
        <begin position="20"/>
        <end position="42"/>
    </location>
</feature>
<comment type="caution">
    <text evidence="9">The sequence shown here is derived from an EMBL/GenBank/DDBJ whole genome shotgun (WGS) entry which is preliminary data.</text>
</comment>
<dbReference type="Pfam" id="PF07690">
    <property type="entry name" value="MFS_1"/>
    <property type="match status" value="1"/>
</dbReference>
<dbReference type="InterPro" id="IPR011701">
    <property type="entry name" value="MFS"/>
</dbReference>
<feature type="transmembrane region" description="Helical" evidence="7">
    <location>
        <begin position="54"/>
        <end position="75"/>
    </location>
</feature>
<keyword evidence="4 7" id="KW-0812">Transmembrane</keyword>
<dbReference type="InterPro" id="IPR036259">
    <property type="entry name" value="MFS_trans_sf"/>
</dbReference>
<evidence type="ECO:0000256" key="5">
    <source>
        <dbReference type="ARBA" id="ARBA00022989"/>
    </source>
</evidence>
<keyword evidence="3" id="KW-1003">Cell membrane</keyword>
<evidence type="ECO:0000256" key="3">
    <source>
        <dbReference type="ARBA" id="ARBA00022475"/>
    </source>
</evidence>
<evidence type="ECO:0000256" key="2">
    <source>
        <dbReference type="ARBA" id="ARBA00022448"/>
    </source>
</evidence>
<dbReference type="PANTHER" id="PTHR23517">
    <property type="entry name" value="RESISTANCE PROTEIN MDTM, PUTATIVE-RELATED-RELATED"/>
    <property type="match status" value="1"/>
</dbReference>
<dbReference type="PANTHER" id="PTHR23517:SF2">
    <property type="entry name" value="MULTIDRUG RESISTANCE PROTEIN MDTH"/>
    <property type="match status" value="1"/>
</dbReference>
<reference evidence="10" key="1">
    <citation type="journal article" date="2019" name="Int. J. Syst. Evol. Microbiol.">
        <title>The Global Catalogue of Microorganisms (GCM) 10K type strain sequencing project: providing services to taxonomists for standard genome sequencing and annotation.</title>
        <authorList>
            <consortium name="The Broad Institute Genomics Platform"/>
            <consortium name="The Broad Institute Genome Sequencing Center for Infectious Disease"/>
            <person name="Wu L."/>
            <person name="Ma J."/>
        </authorList>
    </citation>
    <scope>NUCLEOTIDE SEQUENCE [LARGE SCALE GENOMIC DNA]</scope>
    <source>
        <strain evidence="10">KCTC 52416</strain>
    </source>
</reference>
<dbReference type="EMBL" id="JBHRTA010000030">
    <property type="protein sequence ID" value="MFC3197761.1"/>
    <property type="molecule type" value="Genomic_DNA"/>
</dbReference>
<dbReference type="Gene3D" id="1.20.1250.20">
    <property type="entry name" value="MFS general substrate transporter like domains"/>
    <property type="match status" value="1"/>
</dbReference>
<keyword evidence="10" id="KW-1185">Reference proteome</keyword>
<gene>
    <name evidence="9" type="ORF">ACFOET_09065</name>
</gene>
<feature type="transmembrane region" description="Helical" evidence="7">
    <location>
        <begin position="148"/>
        <end position="165"/>
    </location>
</feature>
<accession>A0ABV7JIB0</accession>
<feature type="transmembrane region" description="Helical" evidence="7">
    <location>
        <begin position="349"/>
        <end position="367"/>
    </location>
</feature>
<evidence type="ECO:0000256" key="6">
    <source>
        <dbReference type="ARBA" id="ARBA00023136"/>
    </source>
</evidence>
<dbReference type="PROSITE" id="PS50850">
    <property type="entry name" value="MFS"/>
    <property type="match status" value="1"/>
</dbReference>
<organism evidence="9 10">
    <name type="scientific">Parapedobacter deserti</name>
    <dbReference type="NCBI Taxonomy" id="1912957"/>
    <lineage>
        <taxon>Bacteria</taxon>
        <taxon>Pseudomonadati</taxon>
        <taxon>Bacteroidota</taxon>
        <taxon>Sphingobacteriia</taxon>
        <taxon>Sphingobacteriales</taxon>
        <taxon>Sphingobacteriaceae</taxon>
        <taxon>Parapedobacter</taxon>
    </lineage>
</organism>
<keyword evidence="6 7" id="KW-0472">Membrane</keyword>